<sequence length="162" mass="18158">MKFKTTPQKVRVAFALINAVFFSCEAENRNTKTAAVSKPVVGTWQLLSGTLIEQGDTTVTDYTKNVSFIKIINDTHFAFLQHDLKKGQDSAAVFVAGGGTYSLTDSLYTERLTYCSAREWENNDFTFSITIKSDTLIQRGIEKVESAGVNRVNIEKYVRVRI</sequence>
<keyword evidence="2" id="KW-1185">Reference proteome</keyword>
<gene>
    <name evidence="1" type="ORF">AAE02nite_37930</name>
</gene>
<proteinExistence type="predicted"/>
<protein>
    <recommendedName>
        <fullName evidence="3">Lipocalin-like domain-containing protein</fullName>
    </recommendedName>
</protein>
<name>A0A512B2F1_9BACT</name>
<reference evidence="1 2" key="1">
    <citation type="submission" date="2019-07" db="EMBL/GenBank/DDBJ databases">
        <title>Whole genome shotgun sequence of Adhaeribacter aerolatus NBRC 106133.</title>
        <authorList>
            <person name="Hosoyama A."/>
            <person name="Uohara A."/>
            <person name="Ohji S."/>
            <person name="Ichikawa N."/>
        </authorList>
    </citation>
    <scope>NUCLEOTIDE SEQUENCE [LARGE SCALE GENOMIC DNA]</scope>
    <source>
        <strain evidence="1 2">NBRC 106133</strain>
    </source>
</reference>
<organism evidence="1 2">
    <name type="scientific">Adhaeribacter aerolatus</name>
    <dbReference type="NCBI Taxonomy" id="670289"/>
    <lineage>
        <taxon>Bacteria</taxon>
        <taxon>Pseudomonadati</taxon>
        <taxon>Bacteroidota</taxon>
        <taxon>Cytophagia</taxon>
        <taxon>Cytophagales</taxon>
        <taxon>Hymenobacteraceae</taxon>
        <taxon>Adhaeribacter</taxon>
    </lineage>
</organism>
<evidence type="ECO:0000313" key="2">
    <source>
        <dbReference type="Proteomes" id="UP000321532"/>
    </source>
</evidence>
<dbReference type="OrthoDB" id="1493972at2"/>
<evidence type="ECO:0000313" key="1">
    <source>
        <dbReference type="EMBL" id="GEO06129.1"/>
    </source>
</evidence>
<dbReference type="Gene3D" id="2.40.128.490">
    <property type="entry name" value="Uncharacterised protein PF14869, DUF4488"/>
    <property type="match status" value="1"/>
</dbReference>
<accession>A0A512B2F1</accession>
<evidence type="ECO:0008006" key="3">
    <source>
        <dbReference type="Google" id="ProtNLM"/>
    </source>
</evidence>
<dbReference type="Proteomes" id="UP000321532">
    <property type="component" value="Unassembled WGS sequence"/>
</dbReference>
<dbReference type="EMBL" id="BJYS01000031">
    <property type="protein sequence ID" value="GEO06129.1"/>
    <property type="molecule type" value="Genomic_DNA"/>
</dbReference>
<dbReference type="AlphaFoldDB" id="A0A512B2F1"/>
<comment type="caution">
    <text evidence="1">The sequence shown here is derived from an EMBL/GenBank/DDBJ whole genome shotgun (WGS) entry which is preliminary data.</text>
</comment>
<dbReference type="RefSeq" id="WP_146901531.1">
    <property type="nucleotide sequence ID" value="NZ_BJYS01000031.1"/>
</dbReference>
<dbReference type="PROSITE" id="PS51257">
    <property type="entry name" value="PROKAR_LIPOPROTEIN"/>
    <property type="match status" value="1"/>
</dbReference>